<name>A0ABR4G2N4_9EURO</name>
<comment type="caution">
    <text evidence="1">The sequence shown here is derived from an EMBL/GenBank/DDBJ whole genome shotgun (WGS) entry which is preliminary data.</text>
</comment>
<organism evidence="1 2">
    <name type="scientific">Aspergillus keveii</name>
    <dbReference type="NCBI Taxonomy" id="714993"/>
    <lineage>
        <taxon>Eukaryota</taxon>
        <taxon>Fungi</taxon>
        <taxon>Dikarya</taxon>
        <taxon>Ascomycota</taxon>
        <taxon>Pezizomycotina</taxon>
        <taxon>Eurotiomycetes</taxon>
        <taxon>Eurotiomycetidae</taxon>
        <taxon>Eurotiales</taxon>
        <taxon>Aspergillaceae</taxon>
        <taxon>Aspergillus</taxon>
        <taxon>Aspergillus subgen. Nidulantes</taxon>
    </lineage>
</organism>
<evidence type="ECO:0000313" key="2">
    <source>
        <dbReference type="Proteomes" id="UP001610563"/>
    </source>
</evidence>
<reference evidence="1 2" key="1">
    <citation type="submission" date="2024-07" db="EMBL/GenBank/DDBJ databases">
        <title>Section-level genome sequencing and comparative genomics of Aspergillus sections Usti and Cavernicolus.</title>
        <authorList>
            <consortium name="Lawrence Berkeley National Laboratory"/>
            <person name="Nybo J.L."/>
            <person name="Vesth T.C."/>
            <person name="Theobald S."/>
            <person name="Frisvad J.C."/>
            <person name="Larsen T.O."/>
            <person name="Kjaerboelling I."/>
            <person name="Rothschild-Mancinelli K."/>
            <person name="Lyhne E.K."/>
            <person name="Kogle M.E."/>
            <person name="Barry K."/>
            <person name="Clum A."/>
            <person name="Na H."/>
            <person name="Ledsgaard L."/>
            <person name="Lin J."/>
            <person name="Lipzen A."/>
            <person name="Kuo A."/>
            <person name="Riley R."/>
            <person name="Mondo S."/>
            <person name="Labutti K."/>
            <person name="Haridas S."/>
            <person name="Pangalinan J."/>
            <person name="Salamov A.A."/>
            <person name="Simmons B.A."/>
            <person name="Magnuson J.K."/>
            <person name="Chen J."/>
            <person name="Drula E."/>
            <person name="Henrissat B."/>
            <person name="Wiebenga A."/>
            <person name="Lubbers R.J."/>
            <person name="Gomes A.C."/>
            <person name="Makela M.R."/>
            <person name="Stajich J."/>
            <person name="Grigoriev I.V."/>
            <person name="Mortensen U.H."/>
            <person name="De Vries R.P."/>
            <person name="Baker S.E."/>
            <person name="Andersen M.R."/>
        </authorList>
    </citation>
    <scope>NUCLEOTIDE SEQUENCE [LARGE SCALE GENOMIC DNA]</scope>
    <source>
        <strain evidence="1 2">CBS 209.92</strain>
    </source>
</reference>
<gene>
    <name evidence="1" type="ORF">BJX66DRAFT_339021</name>
</gene>
<evidence type="ECO:0000313" key="1">
    <source>
        <dbReference type="EMBL" id="KAL2793266.1"/>
    </source>
</evidence>
<dbReference type="Proteomes" id="UP001610563">
    <property type="component" value="Unassembled WGS sequence"/>
</dbReference>
<protein>
    <submittedName>
        <fullName evidence="1">Uncharacterized protein</fullName>
    </submittedName>
</protein>
<dbReference type="EMBL" id="JBFTWV010000060">
    <property type="protein sequence ID" value="KAL2793266.1"/>
    <property type="molecule type" value="Genomic_DNA"/>
</dbReference>
<proteinExistence type="predicted"/>
<sequence length="129" mass="15372">MRTIYRNFYPHHAPTWLASWLQKIRSFDVIPVNYGGYRELFREDQDKGAVVKRILQEQYGYPDHFREDEWRRVGSSICWEVGHCILDKREVPDTFELDTSKEDEEARELSEMVVYAEEIDGPRGRLFGV</sequence>
<keyword evidence="2" id="KW-1185">Reference proteome</keyword>
<accession>A0ABR4G2N4</accession>